<evidence type="ECO:0000259" key="1">
    <source>
        <dbReference type="SMART" id="SM01008"/>
    </source>
</evidence>
<dbReference type="Pfam" id="PF02738">
    <property type="entry name" value="MoCoBD_1"/>
    <property type="match status" value="1"/>
</dbReference>
<evidence type="ECO:0000313" key="2">
    <source>
        <dbReference type="EMBL" id="MFD2570267.1"/>
    </source>
</evidence>
<sequence length="739" mass="80962">MENASFKTQIGDPLSRVDGRVKVTGGARYAAENNLPGVTFGVLVTSAIAKGRIKSLDTKAAEKVPGVLAVISHKNSPKVAGYEAGTDNSGSRVYGQEFRVFFDDKIYFNNQPVALVIADTFERANEAASLVVVQYNEDKHQTDIKANTDKGYKPERPEDYSRGEPDAYKRAPVHIEYEYHTPIHVHNPMEPHAAVAVWEGDDKLTVYNKSQGVSLAKKDLIKAFDLKEENIQIHSPFVGGAFGSSSRIWPQEMAAILGAKVVKKPVKVVLKREQQFNMVGYRPRSVQKVGLGATPDGKLVGTTHEAFGLTSIYEQFTERTLHPTKSMYSCPNLNAVYRLVPLDLSTHCWTRGPGETSGSFALESAMDELAYALNMDPMALRLKNYADVDPENNKPWSSKHLNECYKLGAEQFGWSKRNPKPRSMQANGMLVGMGMSSGIYKSDRAKAAAKAKLMADGTLVIQTAAADVGPGTYTIMTQIAADVMGMDVRKVRFELGNSSFPEAPPQYGSHTTASVGSAVYDVCTAVKERLKELAINKEGSAFYNAKPDDLVFDDGTLKLKGRSAGVSYANILRQNKLPELEIMKESKGGPEQEQFSHKSFCANFIEVHVHPTTGMVRVTKVVSAIDAGKIMNQKTARSQVLGSAVWGIGMALMEEGVIDHRYGRFMNKDLAEYHVPVFADMPQINAIFIDKRDPIVDPMGAKGLGEINMVGFAAAIANAVYHATGKRIRELPITPDKLI</sequence>
<protein>
    <submittedName>
        <fullName evidence="2">Xanthine dehydrogenase family protein molybdopterin-binding subunit</fullName>
    </submittedName>
</protein>
<dbReference type="Gene3D" id="3.30.365.10">
    <property type="entry name" value="Aldehyde oxidase/xanthine dehydrogenase, molybdopterin binding domain"/>
    <property type="match status" value="4"/>
</dbReference>
<comment type="caution">
    <text evidence="2">The sequence shown here is derived from an EMBL/GenBank/DDBJ whole genome shotgun (WGS) entry which is preliminary data.</text>
</comment>
<dbReference type="PANTHER" id="PTHR11908">
    <property type="entry name" value="XANTHINE DEHYDROGENASE"/>
    <property type="match status" value="1"/>
</dbReference>
<dbReference type="InterPro" id="IPR008274">
    <property type="entry name" value="AldOxase/xan_DH_MoCoBD1"/>
</dbReference>
<dbReference type="Proteomes" id="UP001597469">
    <property type="component" value="Unassembled WGS sequence"/>
</dbReference>
<keyword evidence="3" id="KW-1185">Reference proteome</keyword>
<proteinExistence type="predicted"/>
<dbReference type="Pfam" id="PF01315">
    <property type="entry name" value="Ald_Xan_dh_C"/>
    <property type="match status" value="1"/>
</dbReference>
<dbReference type="InterPro" id="IPR016208">
    <property type="entry name" value="Ald_Oxase/xanthine_DH-like"/>
</dbReference>
<dbReference type="InterPro" id="IPR036856">
    <property type="entry name" value="Ald_Oxase/Xan_DH_a/b_sf"/>
</dbReference>
<dbReference type="InterPro" id="IPR046867">
    <property type="entry name" value="AldOxase/xan_DH_MoCoBD2"/>
</dbReference>
<dbReference type="InterPro" id="IPR000674">
    <property type="entry name" value="Ald_Oxase/Xan_DH_a/b"/>
</dbReference>
<dbReference type="SUPFAM" id="SSF56003">
    <property type="entry name" value="Molybdenum cofactor-binding domain"/>
    <property type="match status" value="1"/>
</dbReference>
<name>A0ABW5LZU1_9BACT</name>
<dbReference type="SMART" id="SM01008">
    <property type="entry name" value="Ald_Xan_dh_C"/>
    <property type="match status" value="1"/>
</dbReference>
<gene>
    <name evidence="2" type="ORF">ACFSUS_06445</name>
</gene>
<dbReference type="SUPFAM" id="SSF54665">
    <property type="entry name" value="CO dehydrogenase molybdoprotein N-domain-like"/>
    <property type="match status" value="1"/>
</dbReference>
<feature type="domain" description="Aldehyde oxidase/xanthine dehydrogenase a/b hammerhead" evidence="1">
    <location>
        <begin position="24"/>
        <end position="139"/>
    </location>
</feature>
<evidence type="ECO:0000313" key="3">
    <source>
        <dbReference type="Proteomes" id="UP001597469"/>
    </source>
</evidence>
<dbReference type="EMBL" id="JBHULN010000003">
    <property type="protein sequence ID" value="MFD2570267.1"/>
    <property type="molecule type" value="Genomic_DNA"/>
</dbReference>
<reference evidence="3" key="1">
    <citation type="journal article" date="2019" name="Int. J. Syst. Evol. Microbiol.">
        <title>The Global Catalogue of Microorganisms (GCM) 10K type strain sequencing project: providing services to taxonomists for standard genome sequencing and annotation.</title>
        <authorList>
            <consortium name="The Broad Institute Genomics Platform"/>
            <consortium name="The Broad Institute Genome Sequencing Center for Infectious Disease"/>
            <person name="Wu L."/>
            <person name="Ma J."/>
        </authorList>
    </citation>
    <scope>NUCLEOTIDE SEQUENCE [LARGE SCALE GENOMIC DNA]</scope>
    <source>
        <strain evidence="3">KCTC 42805</strain>
    </source>
</reference>
<dbReference type="InterPro" id="IPR037165">
    <property type="entry name" value="AldOxase/xan_DH_Mopterin-bd_sf"/>
</dbReference>
<organism evidence="2 3">
    <name type="scientific">Spirosoma soli</name>
    <dbReference type="NCBI Taxonomy" id="1770529"/>
    <lineage>
        <taxon>Bacteria</taxon>
        <taxon>Pseudomonadati</taxon>
        <taxon>Bacteroidota</taxon>
        <taxon>Cytophagia</taxon>
        <taxon>Cytophagales</taxon>
        <taxon>Cytophagaceae</taxon>
        <taxon>Spirosoma</taxon>
    </lineage>
</organism>
<dbReference type="RefSeq" id="WP_381520746.1">
    <property type="nucleotide sequence ID" value="NZ_JBHULN010000003.1"/>
</dbReference>
<accession>A0ABW5LZU1</accession>
<dbReference type="Gene3D" id="3.90.1170.50">
    <property type="entry name" value="Aldehyde oxidase/xanthine dehydrogenase, a/b hammerhead"/>
    <property type="match status" value="1"/>
</dbReference>
<dbReference type="Pfam" id="PF20256">
    <property type="entry name" value="MoCoBD_2"/>
    <property type="match status" value="1"/>
</dbReference>
<dbReference type="PANTHER" id="PTHR11908:SF153">
    <property type="entry name" value="DEHYDROGENASE"/>
    <property type="match status" value="1"/>
</dbReference>